<evidence type="ECO:0000313" key="1">
    <source>
        <dbReference type="EMBL" id="CCQ69226.1"/>
    </source>
</evidence>
<sequence length="371" mass="43417">MKKFIVIDHSLCNLQGHHYECSLSVAEAAAREGYEPIIITNKIFPQSLKPDNIKVISAFDVDWFDNPVNSNQEHNIIEFLNILQNNPLDKLSERIIYQVQFYFKYWDLTQPKLKLLLEKIQGSLSRLINWIQEDIKLLRSIPLSNTLWGLFKIIWGLIRYILVIFSKKINQALIKLLTPKTKSFKESLSQVLEEIKFSSDDEIFIHTIGIYQVEQVYHYLVDRDLSKMPRFHILLRRDIDDPLVVYAPGMGLKAIFDNCYNSQLWPDKIQFYTDTDELIQRYNSLSEVKLQKIPIPFRQEKLQQTTQISTKNKPIHIVYLGDARPEKGYHYLPSIVESLWTDYIQPCKIKLTIQSNFSIEGGEGLIPQARL</sequence>
<dbReference type="EMBL" id="CAQN01000927">
    <property type="protein sequence ID" value="CCQ69226.1"/>
    <property type="molecule type" value="Genomic_DNA"/>
</dbReference>
<feature type="non-terminal residue" evidence="1">
    <location>
        <position position="371"/>
    </location>
</feature>
<comment type="caution">
    <text evidence="1">The sequence shown here is derived from an EMBL/GenBank/DDBJ whole genome shotgun (WGS) entry which is preliminary data.</text>
</comment>
<accession>T2JW21</accession>
<evidence type="ECO:0000313" key="2">
    <source>
        <dbReference type="Proteomes" id="UP000018130"/>
    </source>
</evidence>
<reference evidence="1 2" key="1">
    <citation type="submission" date="2013-01" db="EMBL/GenBank/DDBJ databases">
        <authorList>
            <person name="Bench S."/>
        </authorList>
    </citation>
    <scope>NUCLEOTIDE SEQUENCE [LARGE SCALE GENOMIC DNA]</scope>
    <source>
        <strain evidence="1 2">WH 0402</strain>
    </source>
</reference>
<reference evidence="1 2" key="2">
    <citation type="submission" date="2013-09" db="EMBL/GenBank/DDBJ databases">
        <title>Whole genome comparison of six Crocosphaera watsonii strains with differing phenotypes.</title>
        <authorList>
            <person name="Bench S.R."/>
            <person name="Heller P."/>
            <person name="Frank I."/>
            <person name="Arciniega M."/>
            <person name="Shilova I.N."/>
            <person name="Zehr J.P."/>
        </authorList>
    </citation>
    <scope>NUCLEOTIDE SEQUENCE [LARGE SCALE GENOMIC DNA]</scope>
    <source>
        <strain evidence="1 2">WH 0402</strain>
    </source>
</reference>
<evidence type="ECO:0008006" key="3">
    <source>
        <dbReference type="Google" id="ProtNLM"/>
    </source>
</evidence>
<dbReference type="AlphaFoldDB" id="T2JW21"/>
<name>T2JW21_CROWT</name>
<organism evidence="1 2">
    <name type="scientific">Crocosphaera watsonii WH 0402</name>
    <dbReference type="NCBI Taxonomy" id="1284629"/>
    <lineage>
        <taxon>Bacteria</taxon>
        <taxon>Bacillati</taxon>
        <taxon>Cyanobacteriota</taxon>
        <taxon>Cyanophyceae</taxon>
        <taxon>Oscillatoriophycideae</taxon>
        <taxon>Chroococcales</taxon>
        <taxon>Aphanothecaceae</taxon>
        <taxon>Crocosphaera</taxon>
    </lineage>
</organism>
<protein>
    <recommendedName>
        <fullName evidence="3">Glycosyltransferase</fullName>
    </recommendedName>
</protein>
<proteinExistence type="predicted"/>
<gene>
    <name evidence="1" type="ORF">CWATWH0402_2858</name>
</gene>
<dbReference type="Proteomes" id="UP000018130">
    <property type="component" value="Unassembled WGS sequence"/>
</dbReference>